<dbReference type="RefSeq" id="WP_124194872.1">
    <property type="nucleotide sequence ID" value="NZ_REGA01000004.1"/>
</dbReference>
<gene>
    <name evidence="2" type="ORF">EA473_06710</name>
</gene>
<accession>A0A3N6M5N9</accession>
<feature type="region of interest" description="Disordered" evidence="1">
    <location>
        <begin position="1"/>
        <end position="40"/>
    </location>
</feature>
<name>A0A3N6M5N9_NATCH</name>
<dbReference type="AlphaFoldDB" id="A0A3N6M5N9"/>
<keyword evidence="3" id="KW-1185">Reference proteome</keyword>
<comment type="caution">
    <text evidence="2">The sequence shown here is derived from an EMBL/GenBank/DDBJ whole genome shotgun (WGS) entry which is preliminary data.</text>
</comment>
<proteinExistence type="predicted"/>
<evidence type="ECO:0000313" key="3">
    <source>
        <dbReference type="Proteomes" id="UP000282323"/>
    </source>
</evidence>
<organism evidence="2 3">
    <name type="scientific">Natrarchaeobius chitinivorans</name>
    <dbReference type="NCBI Taxonomy" id="1679083"/>
    <lineage>
        <taxon>Archaea</taxon>
        <taxon>Methanobacteriati</taxon>
        <taxon>Methanobacteriota</taxon>
        <taxon>Stenosarchaea group</taxon>
        <taxon>Halobacteria</taxon>
        <taxon>Halobacteriales</taxon>
        <taxon>Natrialbaceae</taxon>
        <taxon>Natrarchaeobius</taxon>
    </lineage>
</organism>
<reference evidence="2 3" key="1">
    <citation type="submission" date="2018-10" db="EMBL/GenBank/DDBJ databases">
        <title>Natrarchaeobius chitinivorans gen. nov., sp. nov., and Natrarchaeobius haloalkaliphilus sp. nov., alkaliphilic, chitin-utilizing haloarchaea from hypersaline alkaline lakes.</title>
        <authorList>
            <person name="Sorokin D.Y."/>
            <person name="Elcheninov A.G."/>
            <person name="Kostrikina N.A."/>
            <person name="Bale N.J."/>
            <person name="Sinninghe Damste J.S."/>
            <person name="Khijniak T.V."/>
            <person name="Kublanov I.V."/>
            <person name="Toshchakov S.V."/>
        </authorList>
    </citation>
    <scope>NUCLEOTIDE SEQUENCE [LARGE SCALE GENOMIC DNA]</scope>
    <source>
        <strain evidence="2 3">AArcht4T</strain>
    </source>
</reference>
<evidence type="ECO:0000256" key="1">
    <source>
        <dbReference type="SAM" id="MobiDB-lite"/>
    </source>
</evidence>
<dbReference type="EMBL" id="REGA01000004">
    <property type="protein sequence ID" value="RQG95874.1"/>
    <property type="molecule type" value="Genomic_DNA"/>
</dbReference>
<protein>
    <submittedName>
        <fullName evidence="2">Uncharacterized protein</fullName>
    </submittedName>
</protein>
<dbReference type="Proteomes" id="UP000282323">
    <property type="component" value="Unassembled WGS sequence"/>
</dbReference>
<evidence type="ECO:0000313" key="2">
    <source>
        <dbReference type="EMBL" id="RQG95874.1"/>
    </source>
</evidence>
<feature type="compositionally biased region" description="Basic and acidic residues" evidence="1">
    <location>
        <begin position="19"/>
        <end position="35"/>
    </location>
</feature>
<sequence length="80" mass="8742">MYADTTVEADDEPPVATATDRDEPTADARANRDEPSVDATCDNCESDAAIAYTLRTYVDGGPDEPIDLHFCSNDCLRVWT</sequence>
<dbReference type="OrthoDB" id="169264at2157"/>